<keyword evidence="4" id="KW-1185">Reference proteome</keyword>
<proteinExistence type="predicted"/>
<reference evidence="2 5" key="2">
    <citation type="submission" date="2016-06" db="EMBL/GenBank/DDBJ databases">
        <authorList>
            <person name="Kjaerup R.B."/>
            <person name="Dalgaard T.S."/>
            <person name="Juul-Madsen H.R."/>
        </authorList>
    </citation>
    <scope>NUCLEOTIDE SEQUENCE [LARGE SCALE GENOMIC DNA]</scope>
    <source>
        <strain evidence="2 5">CECT 5115</strain>
    </source>
</reference>
<dbReference type="AlphaFoldDB" id="A0A1C3JLH6"/>
<evidence type="ECO:0000313" key="2">
    <source>
        <dbReference type="EMBL" id="SBT16011.1"/>
    </source>
</evidence>
<dbReference type="EMBL" id="FLRA01000001">
    <property type="protein sequence ID" value="SBT16011.1"/>
    <property type="molecule type" value="Genomic_DNA"/>
</dbReference>
<dbReference type="EMBL" id="FLRB01000011">
    <property type="protein sequence ID" value="SBT21059.1"/>
    <property type="molecule type" value="Genomic_DNA"/>
</dbReference>
<dbReference type="Proteomes" id="UP000092840">
    <property type="component" value="Unassembled WGS sequence"/>
</dbReference>
<name>A0A1C3JLH6_9GAMM</name>
<sequence>MRVILSSFLLLMAHWAVAANVATVAPITHSMSQALLQNTEIEVTYLPPTRLPINRIPSWLNRNETEPMPHFDAIVNISSLRPELAFYKPLRSRNIHIVPIDIAQALIPAGERVATQQPDEYFWLNTNNALLMLGILKRDLIALWPDEAEQINRNFRATSTALRQLALDIDDALLMSGFDALIDAKASVSPFSQGLMLPTLDLDEVDNLKTLIIDTKASENTWQIDDFSRYSKRDFIHRWQDNLTQLPTP</sequence>
<protein>
    <recommendedName>
        <fullName evidence="6">Periplasmic solute binding protein family protein</fullName>
    </recommendedName>
</protein>
<dbReference type="RefSeq" id="WP_067030124.1">
    <property type="nucleotide sequence ID" value="NZ_FLRA01000001.1"/>
</dbReference>
<reference evidence="3 4" key="1">
    <citation type="submission" date="2016-06" db="EMBL/GenBank/DDBJ databases">
        <authorList>
            <person name="Rodrigo-Torres L."/>
            <person name="Arahal D.R."/>
        </authorList>
    </citation>
    <scope>NUCLEOTIDE SEQUENCE [LARGE SCALE GENOMIC DNA]</scope>
    <source>
        <strain evidence="3 4">CECT 5116</strain>
    </source>
</reference>
<dbReference type="Proteomes" id="UP000092871">
    <property type="component" value="Unassembled WGS sequence"/>
</dbReference>
<evidence type="ECO:0000313" key="3">
    <source>
        <dbReference type="EMBL" id="SBT21059.1"/>
    </source>
</evidence>
<evidence type="ECO:0000256" key="1">
    <source>
        <dbReference type="SAM" id="SignalP"/>
    </source>
</evidence>
<feature type="chain" id="PRO_5008676831" description="Periplasmic solute binding protein family protein" evidence="1">
    <location>
        <begin position="19"/>
        <end position="249"/>
    </location>
</feature>
<evidence type="ECO:0008006" key="6">
    <source>
        <dbReference type="Google" id="ProtNLM"/>
    </source>
</evidence>
<evidence type="ECO:0000313" key="4">
    <source>
        <dbReference type="Proteomes" id="UP000092840"/>
    </source>
</evidence>
<accession>A0A1C3JLH6</accession>
<dbReference type="Gene3D" id="3.40.50.1980">
    <property type="entry name" value="Nitrogenase molybdenum iron protein domain"/>
    <property type="match status" value="1"/>
</dbReference>
<dbReference type="SUPFAM" id="SSF53807">
    <property type="entry name" value="Helical backbone' metal receptor"/>
    <property type="match status" value="1"/>
</dbReference>
<dbReference type="OrthoDB" id="6104586at2"/>
<keyword evidence="1" id="KW-0732">Signal</keyword>
<gene>
    <name evidence="2" type="ORF">MGA5115_00085</name>
    <name evidence="3" type="ORF">MGA5116_01646</name>
</gene>
<feature type="signal peptide" evidence="1">
    <location>
        <begin position="1"/>
        <end position="18"/>
    </location>
</feature>
<organism evidence="2 5">
    <name type="scientific">Marinomonas gallaica</name>
    <dbReference type="NCBI Taxonomy" id="1806667"/>
    <lineage>
        <taxon>Bacteria</taxon>
        <taxon>Pseudomonadati</taxon>
        <taxon>Pseudomonadota</taxon>
        <taxon>Gammaproteobacteria</taxon>
        <taxon>Oceanospirillales</taxon>
        <taxon>Oceanospirillaceae</taxon>
        <taxon>Marinomonas</taxon>
    </lineage>
</organism>
<evidence type="ECO:0000313" key="5">
    <source>
        <dbReference type="Proteomes" id="UP000092871"/>
    </source>
</evidence>